<keyword evidence="3" id="KW-1185">Reference proteome</keyword>
<dbReference type="PANTHER" id="PTHR31170">
    <property type="entry name" value="BNAC04G53230D PROTEIN"/>
    <property type="match status" value="1"/>
</dbReference>
<dbReference type="InParanoid" id="A0A2G5DDN0"/>
<evidence type="ECO:0000313" key="3">
    <source>
        <dbReference type="Proteomes" id="UP000230069"/>
    </source>
</evidence>
<dbReference type="EMBL" id="KZ305039">
    <property type="protein sequence ID" value="PIA41574.1"/>
    <property type="molecule type" value="Genomic_DNA"/>
</dbReference>
<dbReference type="Pfam" id="PF03140">
    <property type="entry name" value="DUF247"/>
    <property type="match status" value="1"/>
</dbReference>
<proteinExistence type="predicted"/>
<evidence type="ECO:0000313" key="2">
    <source>
        <dbReference type="EMBL" id="PIA41574.1"/>
    </source>
</evidence>
<keyword evidence="1" id="KW-0472">Membrane</keyword>
<name>A0A2G5DDN0_AQUCA</name>
<accession>A0A2G5DDN0</accession>
<dbReference type="Proteomes" id="UP000230069">
    <property type="component" value="Unassembled WGS sequence"/>
</dbReference>
<keyword evidence="1" id="KW-0812">Transmembrane</keyword>
<feature type="transmembrane region" description="Helical" evidence="1">
    <location>
        <begin position="446"/>
        <end position="473"/>
    </location>
</feature>
<dbReference type="STRING" id="218851.A0A2G5DDN0"/>
<gene>
    <name evidence="2" type="ORF">AQUCO_02200189v1</name>
</gene>
<sequence>MNGRANLAALDASWMSSIRRKLEFQYHCAICHGHPPTIYRVPQSIRHIDVDAYEPMVVSIGPYHHGNPKLEAMEKHKWRYLNDLLCLNPEVSLEMYLMEMKSVEDIARSFYSETVELCSDEFVEMMLLDGSFIVQFLMKLKESTLDFIFQSKDIEEPLFNTMWILPPIVHDILLLENQLPFFIPQRLFELAVVSDRGSNSSHSLMELAFYLFNCLLPLNFEITPMPASAVHHLLHLFHTHLLPSPQFINISTNTSHHSSDHLQTLQKLHLLSVEPSSVRQAQIRPDPSERKAKSIPSASELQDVGVKFKKVVKASSFMEIEFDKGIMKIPQLYIYPNANSFFRNLIAFEQCYPNMKTHFTAYVMFMKKFINTPKDVMLLKQQGILQHGLGTDKELVLLFNQLGKGVNFYYSKTYLSTVYRDVKSYYETDWHKWRASLMHDYFGNPWAFLSLVGAVVLLLLTIAQTFIAILPYFSNTSQS</sequence>
<dbReference type="PANTHER" id="PTHR31170:SF25">
    <property type="entry name" value="BNAA09G04570D PROTEIN"/>
    <property type="match status" value="1"/>
</dbReference>
<keyword evidence="1" id="KW-1133">Transmembrane helix</keyword>
<dbReference type="AlphaFoldDB" id="A0A2G5DDN0"/>
<dbReference type="OrthoDB" id="1589813at2759"/>
<dbReference type="InterPro" id="IPR004158">
    <property type="entry name" value="DUF247_pln"/>
</dbReference>
<reference evidence="2 3" key="1">
    <citation type="submission" date="2017-09" db="EMBL/GenBank/DDBJ databases">
        <title>WGS assembly of Aquilegia coerulea Goldsmith.</title>
        <authorList>
            <person name="Hodges S."/>
            <person name="Kramer E."/>
            <person name="Nordborg M."/>
            <person name="Tomkins J."/>
            <person name="Borevitz J."/>
            <person name="Derieg N."/>
            <person name="Yan J."/>
            <person name="Mihaltcheva S."/>
            <person name="Hayes R.D."/>
            <person name="Rokhsar D."/>
        </authorList>
    </citation>
    <scope>NUCLEOTIDE SEQUENCE [LARGE SCALE GENOMIC DNA]</scope>
    <source>
        <strain evidence="3">cv. Goldsmith</strain>
    </source>
</reference>
<evidence type="ECO:0000256" key="1">
    <source>
        <dbReference type="SAM" id="Phobius"/>
    </source>
</evidence>
<organism evidence="2 3">
    <name type="scientific">Aquilegia coerulea</name>
    <name type="common">Rocky mountain columbine</name>
    <dbReference type="NCBI Taxonomy" id="218851"/>
    <lineage>
        <taxon>Eukaryota</taxon>
        <taxon>Viridiplantae</taxon>
        <taxon>Streptophyta</taxon>
        <taxon>Embryophyta</taxon>
        <taxon>Tracheophyta</taxon>
        <taxon>Spermatophyta</taxon>
        <taxon>Magnoliopsida</taxon>
        <taxon>Ranunculales</taxon>
        <taxon>Ranunculaceae</taxon>
        <taxon>Thalictroideae</taxon>
        <taxon>Aquilegia</taxon>
    </lineage>
</organism>
<protein>
    <submittedName>
        <fullName evidence="2">Uncharacterized protein</fullName>
    </submittedName>
</protein>